<dbReference type="Pfam" id="PF13175">
    <property type="entry name" value="AAA_15"/>
    <property type="match status" value="1"/>
</dbReference>
<dbReference type="Proteomes" id="UP000824232">
    <property type="component" value="Unassembled WGS sequence"/>
</dbReference>
<dbReference type="InterPro" id="IPR051396">
    <property type="entry name" value="Bact_Antivir_Def_Nuclease"/>
</dbReference>
<dbReference type="SUPFAM" id="SSF52540">
    <property type="entry name" value="P-loop containing nucleoside triphosphate hydrolases"/>
    <property type="match status" value="1"/>
</dbReference>
<dbReference type="SMART" id="SM00382">
    <property type="entry name" value="AAA"/>
    <property type="match status" value="1"/>
</dbReference>
<evidence type="ECO:0000259" key="1">
    <source>
        <dbReference type="SMART" id="SM00382"/>
    </source>
</evidence>
<sequence>MKNDLFIDTIKLDKDKIDDFNKYPFNIKCIKNFSNIRLNKSVTFLIGENGVGKSTFIEALAITQGLNPEGGTQNFQFKTKDTHSNLHEYLHGYGHGSIPKTKFFLRAESFYNFSSEMERLVKEDGFYSLLNSYGGYLHECSHGESFLRLIKNRFTGNGLYILDEPEAALSPNRQLSLLCLIDDLVKNGSQFIIATHSPILISYRDGEILDMDNNFAKTKYEDTEIYQTYKMYLDNPYGMQRRLFDIN</sequence>
<dbReference type="EMBL" id="DVHC01000001">
    <property type="protein sequence ID" value="HIR58412.1"/>
    <property type="molecule type" value="Genomic_DNA"/>
</dbReference>
<dbReference type="InterPro" id="IPR041685">
    <property type="entry name" value="AAA_GajA/Old/RecF-like"/>
</dbReference>
<comment type="caution">
    <text evidence="2">The sequence shown here is derived from an EMBL/GenBank/DDBJ whole genome shotgun (WGS) entry which is preliminary data.</text>
</comment>
<evidence type="ECO:0000313" key="3">
    <source>
        <dbReference type="Proteomes" id="UP000824232"/>
    </source>
</evidence>
<dbReference type="GO" id="GO:0006302">
    <property type="term" value="P:double-strand break repair"/>
    <property type="evidence" value="ECO:0007669"/>
    <property type="project" value="InterPro"/>
</dbReference>
<dbReference type="InterPro" id="IPR003593">
    <property type="entry name" value="AAA+_ATPase"/>
</dbReference>
<dbReference type="PANTHER" id="PTHR43581">
    <property type="entry name" value="ATP/GTP PHOSPHATASE"/>
    <property type="match status" value="1"/>
</dbReference>
<dbReference type="GO" id="GO:0016887">
    <property type="term" value="F:ATP hydrolysis activity"/>
    <property type="evidence" value="ECO:0007669"/>
    <property type="project" value="InterPro"/>
</dbReference>
<proteinExistence type="predicted"/>
<dbReference type="CDD" id="cd00267">
    <property type="entry name" value="ABC_ATPase"/>
    <property type="match status" value="1"/>
</dbReference>
<dbReference type="InterPro" id="IPR027417">
    <property type="entry name" value="P-loop_NTPase"/>
</dbReference>
<evidence type="ECO:0000313" key="2">
    <source>
        <dbReference type="EMBL" id="HIR58412.1"/>
    </source>
</evidence>
<dbReference type="Gene3D" id="3.40.50.300">
    <property type="entry name" value="P-loop containing nucleotide triphosphate hydrolases"/>
    <property type="match status" value="2"/>
</dbReference>
<gene>
    <name evidence="2" type="ORF">IAB38_00010</name>
</gene>
<protein>
    <submittedName>
        <fullName evidence="2">AAA family ATPase</fullName>
    </submittedName>
</protein>
<organism evidence="2 3">
    <name type="scientific">Candidatus Onthousia excrementipullorum</name>
    <dbReference type="NCBI Taxonomy" id="2840884"/>
    <lineage>
        <taxon>Bacteria</taxon>
        <taxon>Bacillati</taxon>
        <taxon>Bacillota</taxon>
        <taxon>Bacilli</taxon>
        <taxon>Candidatus Onthousia</taxon>
    </lineage>
</organism>
<dbReference type="Pfam" id="PF13476">
    <property type="entry name" value="AAA_23"/>
    <property type="match status" value="1"/>
</dbReference>
<reference evidence="2" key="1">
    <citation type="submission" date="2020-10" db="EMBL/GenBank/DDBJ databases">
        <authorList>
            <person name="Gilroy R."/>
        </authorList>
    </citation>
    <scope>NUCLEOTIDE SEQUENCE</scope>
    <source>
        <strain evidence="2">CHK184-20233</strain>
    </source>
</reference>
<reference evidence="2" key="2">
    <citation type="journal article" date="2021" name="PeerJ">
        <title>Extensive microbial diversity within the chicken gut microbiome revealed by metagenomics and culture.</title>
        <authorList>
            <person name="Gilroy R."/>
            <person name="Ravi A."/>
            <person name="Getino M."/>
            <person name="Pursley I."/>
            <person name="Horton D.L."/>
            <person name="Alikhan N.F."/>
            <person name="Baker D."/>
            <person name="Gharbi K."/>
            <person name="Hall N."/>
            <person name="Watson M."/>
            <person name="Adriaenssens E.M."/>
            <person name="Foster-Nyarko E."/>
            <person name="Jarju S."/>
            <person name="Secka A."/>
            <person name="Antonio M."/>
            <person name="Oren A."/>
            <person name="Chaudhuri R.R."/>
            <person name="La Ragione R."/>
            <person name="Hildebrand F."/>
            <person name="Pallen M.J."/>
        </authorList>
    </citation>
    <scope>NUCLEOTIDE SEQUENCE</scope>
    <source>
        <strain evidence="2">CHK184-20233</strain>
    </source>
</reference>
<dbReference type="AlphaFoldDB" id="A0A9D1DT18"/>
<name>A0A9D1DT18_9FIRM</name>
<dbReference type="PANTHER" id="PTHR43581:SF3">
    <property type="entry name" value="AAA+ ATPASE DOMAIN-CONTAINING PROTEIN"/>
    <property type="match status" value="1"/>
</dbReference>
<dbReference type="InterPro" id="IPR038729">
    <property type="entry name" value="Rad50/SbcC_AAA"/>
</dbReference>
<feature type="domain" description="AAA+ ATPase" evidence="1">
    <location>
        <begin position="39"/>
        <end position="215"/>
    </location>
</feature>
<accession>A0A9D1DT18</accession>